<feature type="chain" id="PRO_5027082595" description="Hsp20/alpha crystallin family protein" evidence="2">
    <location>
        <begin position="20"/>
        <end position="216"/>
    </location>
</feature>
<dbReference type="RefSeq" id="WP_164454508.1">
    <property type="nucleotide sequence ID" value="NZ_JAAIJQ010000071.1"/>
</dbReference>
<dbReference type="Proteomes" id="UP000483379">
    <property type="component" value="Unassembled WGS sequence"/>
</dbReference>
<reference evidence="3 4" key="1">
    <citation type="submission" date="2020-02" db="EMBL/GenBank/DDBJ databases">
        <title>Genome sequences of Thiorhodococcus mannitoliphagus and Thiorhodococcus minor, purple sulfur photosynthetic bacteria in the gammaproteobacterial family, Chromatiaceae.</title>
        <authorList>
            <person name="Aviles F.A."/>
            <person name="Meyer T.E."/>
            <person name="Kyndt J.A."/>
        </authorList>
    </citation>
    <scope>NUCLEOTIDE SEQUENCE [LARGE SCALE GENOMIC DNA]</scope>
    <source>
        <strain evidence="3 4">DSM 11518</strain>
    </source>
</reference>
<feature type="signal peptide" evidence="2">
    <location>
        <begin position="1"/>
        <end position="19"/>
    </location>
</feature>
<protein>
    <recommendedName>
        <fullName evidence="5">Hsp20/alpha crystallin family protein</fullName>
    </recommendedName>
</protein>
<evidence type="ECO:0008006" key="5">
    <source>
        <dbReference type="Google" id="ProtNLM"/>
    </source>
</evidence>
<evidence type="ECO:0000313" key="4">
    <source>
        <dbReference type="Proteomes" id="UP000483379"/>
    </source>
</evidence>
<comment type="caution">
    <text evidence="3">The sequence shown here is derived from an EMBL/GenBank/DDBJ whole genome shotgun (WGS) entry which is preliminary data.</text>
</comment>
<keyword evidence="2" id="KW-0732">Signal</keyword>
<dbReference type="Gene3D" id="2.60.40.790">
    <property type="match status" value="1"/>
</dbReference>
<name>A0A6M0K2M7_9GAMM</name>
<dbReference type="CDD" id="cd06464">
    <property type="entry name" value="ACD_sHsps-like"/>
    <property type="match status" value="1"/>
</dbReference>
<accession>A0A6M0K2M7</accession>
<organism evidence="3 4">
    <name type="scientific">Thiorhodococcus minor</name>
    <dbReference type="NCBI Taxonomy" id="57489"/>
    <lineage>
        <taxon>Bacteria</taxon>
        <taxon>Pseudomonadati</taxon>
        <taxon>Pseudomonadota</taxon>
        <taxon>Gammaproteobacteria</taxon>
        <taxon>Chromatiales</taxon>
        <taxon>Chromatiaceae</taxon>
        <taxon>Thiorhodococcus</taxon>
    </lineage>
</organism>
<dbReference type="SUPFAM" id="SSF49764">
    <property type="entry name" value="HSP20-like chaperones"/>
    <property type="match status" value="1"/>
</dbReference>
<evidence type="ECO:0000256" key="2">
    <source>
        <dbReference type="SAM" id="SignalP"/>
    </source>
</evidence>
<gene>
    <name evidence="3" type="ORF">G3446_19375</name>
</gene>
<sequence>MLKRSPWSVTLLVAVPALAWAWSPPYAPEMPLPGSYFGYPGAYPQPYGMPVPPAWPAYPGGWMGPHSTSGLPQPSAGEPDRQTVAPSAQPGPEWGGYGRPLGAMPMIPRLDVARRMEGDDYLIDIRVENIEPDRIEIRPGRRGLVVSYDKSVKVDREDQLPAGAGYRRSYSISHGVITRRIGLPADAELDAMAREESDGHILLRIPRAASPRRGAW</sequence>
<evidence type="ECO:0000313" key="3">
    <source>
        <dbReference type="EMBL" id="NEV64018.1"/>
    </source>
</evidence>
<proteinExistence type="predicted"/>
<evidence type="ECO:0000256" key="1">
    <source>
        <dbReference type="SAM" id="MobiDB-lite"/>
    </source>
</evidence>
<keyword evidence="4" id="KW-1185">Reference proteome</keyword>
<dbReference type="InterPro" id="IPR008978">
    <property type="entry name" value="HSP20-like_chaperone"/>
</dbReference>
<dbReference type="AlphaFoldDB" id="A0A6M0K2M7"/>
<dbReference type="EMBL" id="JAAIJQ010000071">
    <property type="protein sequence ID" value="NEV64018.1"/>
    <property type="molecule type" value="Genomic_DNA"/>
</dbReference>
<feature type="region of interest" description="Disordered" evidence="1">
    <location>
        <begin position="66"/>
        <end position="95"/>
    </location>
</feature>